<feature type="non-terminal residue" evidence="1">
    <location>
        <position position="141"/>
    </location>
</feature>
<evidence type="ECO:0008006" key="2">
    <source>
        <dbReference type="Google" id="ProtNLM"/>
    </source>
</evidence>
<organism evidence="1">
    <name type="scientific">marine sediment metagenome</name>
    <dbReference type="NCBI Taxonomy" id="412755"/>
    <lineage>
        <taxon>unclassified sequences</taxon>
        <taxon>metagenomes</taxon>
        <taxon>ecological metagenomes</taxon>
    </lineage>
</organism>
<protein>
    <recommendedName>
        <fullName evidence="2">DUF3805 domain-containing protein</fullName>
    </recommendedName>
</protein>
<gene>
    <name evidence="1" type="ORF">S01H1_16733</name>
</gene>
<accession>X0SUD3</accession>
<sequence>MQTFNNHNDLCFSFPESWKLDENDTSNDADSISVVSPEGGFWCVRRDLRDTANKAVLEQAVAAMREVYPELEVEHVVDHVSDTELIGLDMHFFCLDLTGTASVRIWQTVTGKYVIFSQAEDEQLEQLKPIFNAITTSLIRG</sequence>
<dbReference type="AlphaFoldDB" id="X0SUD3"/>
<reference evidence="1" key="1">
    <citation type="journal article" date="2014" name="Front. Microbiol.">
        <title>High frequency of phylogenetically diverse reductive dehalogenase-homologous genes in deep subseafloor sedimentary metagenomes.</title>
        <authorList>
            <person name="Kawai M."/>
            <person name="Futagami T."/>
            <person name="Toyoda A."/>
            <person name="Takaki Y."/>
            <person name="Nishi S."/>
            <person name="Hori S."/>
            <person name="Arai W."/>
            <person name="Tsubouchi T."/>
            <person name="Morono Y."/>
            <person name="Uchiyama I."/>
            <person name="Ito T."/>
            <person name="Fujiyama A."/>
            <person name="Inagaki F."/>
            <person name="Takami H."/>
        </authorList>
    </citation>
    <scope>NUCLEOTIDE SEQUENCE</scope>
    <source>
        <strain evidence="1">Expedition CK06-06</strain>
    </source>
</reference>
<dbReference type="EMBL" id="BARS01008820">
    <property type="protein sequence ID" value="GAF67420.1"/>
    <property type="molecule type" value="Genomic_DNA"/>
</dbReference>
<comment type="caution">
    <text evidence="1">The sequence shown here is derived from an EMBL/GenBank/DDBJ whole genome shotgun (WGS) entry which is preliminary data.</text>
</comment>
<evidence type="ECO:0000313" key="1">
    <source>
        <dbReference type="EMBL" id="GAF67420.1"/>
    </source>
</evidence>
<name>X0SUD3_9ZZZZ</name>
<proteinExistence type="predicted"/>